<organism evidence="2 3">
    <name type="scientific">Paracoccus jeotgali</name>
    <dbReference type="NCBI Taxonomy" id="2065379"/>
    <lineage>
        <taxon>Bacteria</taxon>
        <taxon>Pseudomonadati</taxon>
        <taxon>Pseudomonadota</taxon>
        <taxon>Alphaproteobacteria</taxon>
        <taxon>Rhodobacterales</taxon>
        <taxon>Paracoccaceae</taxon>
        <taxon>Paracoccus</taxon>
    </lineage>
</organism>
<dbReference type="Pfam" id="PF09898">
    <property type="entry name" value="DUF2125"/>
    <property type="match status" value="1"/>
</dbReference>
<evidence type="ECO:0008006" key="4">
    <source>
        <dbReference type="Google" id="ProtNLM"/>
    </source>
</evidence>
<dbReference type="Proteomes" id="UP000234882">
    <property type="component" value="Chromosome"/>
</dbReference>
<evidence type="ECO:0000313" key="3">
    <source>
        <dbReference type="Proteomes" id="UP000234882"/>
    </source>
</evidence>
<evidence type="ECO:0000256" key="1">
    <source>
        <dbReference type="SAM" id="MobiDB-lite"/>
    </source>
</evidence>
<feature type="region of interest" description="Disordered" evidence="1">
    <location>
        <begin position="113"/>
        <end position="154"/>
    </location>
</feature>
<proteinExistence type="predicted"/>
<reference evidence="3" key="1">
    <citation type="submission" date="2017-12" db="EMBL/GenBank/DDBJ databases">
        <title>Genomic analysis of Paracoccus sp. CBA4604.</title>
        <authorList>
            <person name="Roh S.W."/>
            <person name="Kim J.Y."/>
            <person name="Kim J.S."/>
        </authorList>
    </citation>
    <scope>NUCLEOTIDE SEQUENCE [LARGE SCALE GENOMIC DNA]</scope>
    <source>
        <strain evidence="3">CBA4604</strain>
    </source>
</reference>
<sequence>MILSASPALAEITPKSVWDNLNAYYDRYGLTVQTGAVEEAGDVLTVRDLVLSQKAEGSQTVIDMGNLILSATGDGAVKMNIADVATGIMTFDKVSEGEVEAATDDAVEADVEAEAATDDAATDTAPDTDAAPDAAAEPEDSAEAEDDYDDHQPPRQVNFEMRFTSDDITVSEDGDAVLYAYLIPRTDFVVTEIEMQDGLTVSQPLRMTIENLEGHDRVDSTDASGLVQALNATSIAIDFKIDDEDAQGTGNFLLTGMTADSKVSSTAGFGADVDMAKMLQDGFSLASDIAFSKISGAIDMQTVDDEGQRQPVRINMDSRDIKIGVGMDKTRLSYAVSSGPGSADFTVPDVPVPVGYELAAASLKVELPVSAGSDPQPFSFHYLLDQVVLKDQVWAIFDPNMALPRDPAQLDIDVSGNVVMERDLFDSEHMHRAEALDDPDLTDEQREAIIDEMSPPFTMADLSLNNVALALMGASAQFQGKLTTPDGDASEPVGTITGRFQGIQALTQKLQASGLIPAEQAAMLPMMLGMFAKPDPQAADTMTTEIEFREGGQVFANGQQVR</sequence>
<gene>
    <name evidence="2" type="ORF">CYR75_12670</name>
</gene>
<dbReference type="InterPro" id="IPR018666">
    <property type="entry name" value="DUF2125"/>
</dbReference>
<accession>A0A2K9MH99</accession>
<protein>
    <recommendedName>
        <fullName evidence="4">DUF2125 domain-containing protein</fullName>
    </recommendedName>
</protein>
<dbReference type="EMBL" id="CP025583">
    <property type="protein sequence ID" value="AUM75021.1"/>
    <property type="molecule type" value="Genomic_DNA"/>
</dbReference>
<feature type="compositionally biased region" description="Low complexity" evidence="1">
    <location>
        <begin position="122"/>
        <end position="135"/>
    </location>
</feature>
<evidence type="ECO:0000313" key="2">
    <source>
        <dbReference type="EMBL" id="AUM75021.1"/>
    </source>
</evidence>
<name>A0A2K9MH99_9RHOB</name>
<dbReference type="AlphaFoldDB" id="A0A2K9MH99"/>
<feature type="compositionally biased region" description="Acidic residues" evidence="1">
    <location>
        <begin position="136"/>
        <end position="149"/>
    </location>
</feature>
<keyword evidence="3" id="KW-1185">Reference proteome</keyword>
<dbReference type="KEGG" id="paru:CYR75_12670"/>